<gene>
    <name evidence="2" type="ORF">POVCU1_054110</name>
    <name evidence="1" type="ORF">POVCU2_0036850</name>
</gene>
<dbReference type="Proteomes" id="UP000078560">
    <property type="component" value="Unassembled WGS sequence"/>
</dbReference>
<evidence type="ECO:0000313" key="3">
    <source>
        <dbReference type="Proteomes" id="UP000078546"/>
    </source>
</evidence>
<organism evidence="2 3">
    <name type="scientific">Plasmodium ovale curtisi</name>
    <dbReference type="NCBI Taxonomy" id="864141"/>
    <lineage>
        <taxon>Eukaryota</taxon>
        <taxon>Sar</taxon>
        <taxon>Alveolata</taxon>
        <taxon>Apicomplexa</taxon>
        <taxon>Aconoidasida</taxon>
        <taxon>Haemosporida</taxon>
        <taxon>Plasmodiidae</taxon>
        <taxon>Plasmodium</taxon>
        <taxon>Plasmodium (Plasmodium)</taxon>
    </lineage>
</organism>
<proteinExistence type="predicted"/>
<dbReference type="AlphaFoldDB" id="A0A1A8X5Z7"/>
<dbReference type="EMBL" id="FLQV01001417">
    <property type="protein sequence ID" value="SBS99637.1"/>
    <property type="molecule type" value="Genomic_DNA"/>
</dbReference>
<accession>A0A1A8X5Z7</accession>
<dbReference type="EMBL" id="FLQU01000490">
    <property type="protein sequence ID" value="SBS86379.1"/>
    <property type="molecule type" value="Genomic_DNA"/>
</dbReference>
<reference evidence="2" key="2">
    <citation type="submission" date="2016-05" db="EMBL/GenBank/DDBJ databases">
        <authorList>
            <person name="Lavstsen T."/>
            <person name="Jespersen J.S."/>
        </authorList>
    </citation>
    <scope>NUCLEOTIDE SEQUENCE [LARGE SCALE GENOMIC DNA]</scope>
</reference>
<evidence type="ECO:0000313" key="1">
    <source>
        <dbReference type="EMBL" id="SBS86379.1"/>
    </source>
</evidence>
<protein>
    <submittedName>
        <fullName evidence="2">Uncharacterized protein</fullName>
    </submittedName>
</protein>
<evidence type="ECO:0000313" key="4">
    <source>
        <dbReference type="Proteomes" id="UP000078560"/>
    </source>
</evidence>
<reference evidence="3 4" key="1">
    <citation type="submission" date="2016-05" db="EMBL/GenBank/DDBJ databases">
        <authorList>
            <person name="Naeem Raeece"/>
        </authorList>
    </citation>
    <scope>NUCLEOTIDE SEQUENCE [LARGE SCALE GENOMIC DNA]</scope>
</reference>
<dbReference type="Proteomes" id="UP000078546">
    <property type="component" value="Unassembled WGS sequence"/>
</dbReference>
<evidence type="ECO:0000313" key="2">
    <source>
        <dbReference type="EMBL" id="SBS99637.1"/>
    </source>
</evidence>
<name>A0A1A8X5Z7_PLAOA</name>
<sequence length="101" mass="11745">MCHLILLLCEHEGIFFLRCKEHITKYHGEGEKCLVIIANQDHRLDKKKCKALIRPSASEPTGSYHYPQGSFILHMHRVIWMHMEEVIPSGKHSVIKTMHNS</sequence>